<dbReference type="EMBL" id="CAICTM010000924">
    <property type="protein sequence ID" value="CAB9518343.1"/>
    <property type="molecule type" value="Genomic_DNA"/>
</dbReference>
<dbReference type="AlphaFoldDB" id="A0A9N8ECL4"/>
<protein>
    <submittedName>
        <fullName evidence="1">Uncharacterized protein</fullName>
    </submittedName>
</protein>
<sequence>MNNDLKLALSPDKFETLTYASHGGVKEKAIFLERPRAAVVGTVFVDDPERLSPRLVQIVRDTALVISSSFEVDIDGMKNIVKLRGQLGLIRVEELARSPDAKRARTSDDVVATQVFLRYSVDPATARRNIMNQTILFPDGPSHYGVYQQATISSVTHQPQETLVEFPDGGVVPDPDEVVQVRQGSTTLDPITWKFVDKTTGKRIGSDERRHEFTKAAYSFKKAVNYQVTAGHKIGMVVWRWWDIDKKDAQYTGTDQSWLEKRKELFGAKGSPCVYTGEIVRVSNDSRAFEHNINSFKGCSGAIIFLLDRNQPDGFDEEWSDCAIGIHVGAAPAGILGSEVSLGFSIP</sequence>
<gene>
    <name evidence="1" type="ORF">SEMRO_926_G220960.1</name>
</gene>
<proteinExistence type="predicted"/>
<accession>A0A9N8ECL4</accession>
<name>A0A9N8ECL4_9STRA</name>
<comment type="caution">
    <text evidence="1">The sequence shown here is derived from an EMBL/GenBank/DDBJ whole genome shotgun (WGS) entry which is preliminary data.</text>
</comment>
<evidence type="ECO:0000313" key="1">
    <source>
        <dbReference type="EMBL" id="CAB9518343.1"/>
    </source>
</evidence>
<evidence type="ECO:0000313" key="2">
    <source>
        <dbReference type="Proteomes" id="UP001153069"/>
    </source>
</evidence>
<reference evidence="1" key="1">
    <citation type="submission" date="2020-06" db="EMBL/GenBank/DDBJ databases">
        <authorList>
            <consortium name="Plant Systems Biology data submission"/>
        </authorList>
    </citation>
    <scope>NUCLEOTIDE SEQUENCE</scope>
    <source>
        <strain evidence="1">D6</strain>
    </source>
</reference>
<dbReference type="Proteomes" id="UP001153069">
    <property type="component" value="Unassembled WGS sequence"/>
</dbReference>
<keyword evidence="2" id="KW-1185">Reference proteome</keyword>
<organism evidence="1 2">
    <name type="scientific">Seminavis robusta</name>
    <dbReference type="NCBI Taxonomy" id="568900"/>
    <lineage>
        <taxon>Eukaryota</taxon>
        <taxon>Sar</taxon>
        <taxon>Stramenopiles</taxon>
        <taxon>Ochrophyta</taxon>
        <taxon>Bacillariophyta</taxon>
        <taxon>Bacillariophyceae</taxon>
        <taxon>Bacillariophycidae</taxon>
        <taxon>Naviculales</taxon>
        <taxon>Naviculaceae</taxon>
        <taxon>Seminavis</taxon>
    </lineage>
</organism>